<keyword evidence="2" id="KW-1185">Reference proteome</keyword>
<gene>
    <name evidence="1" type="ORF">LNP81_25385</name>
</gene>
<dbReference type="EMBL" id="JAJJMM010000001">
    <property type="protein sequence ID" value="MCC9066336.1"/>
    <property type="molecule type" value="Genomic_DNA"/>
</dbReference>
<dbReference type="RefSeq" id="WP_230040205.1">
    <property type="nucleotide sequence ID" value="NZ_JAJJMM010000001.1"/>
</dbReference>
<accession>A0ABS8MLG6</accession>
<sequence length="85" mass="9736">MIERIEDKCREIIDARFAEVVYKRTGNKLEDQTSLGSLLDAITKKSVDECLNYLNSENPEKANEFAKSGFINSYISEKQKQFLGL</sequence>
<protein>
    <submittedName>
        <fullName evidence="1">Uncharacterized protein</fullName>
    </submittedName>
</protein>
<comment type="caution">
    <text evidence="1">The sequence shown here is derived from an EMBL/GenBank/DDBJ whole genome shotgun (WGS) entry which is preliminary data.</text>
</comment>
<proteinExistence type="predicted"/>
<dbReference type="Proteomes" id="UP001430679">
    <property type="component" value="Unassembled WGS sequence"/>
</dbReference>
<reference evidence="1" key="1">
    <citation type="submission" date="2021-11" db="EMBL/GenBank/DDBJ databases">
        <title>Description of novel Flavobacterium species.</title>
        <authorList>
            <person name="Saticioglu I.B."/>
            <person name="Ay H."/>
            <person name="Altun S."/>
            <person name="Duman M."/>
        </authorList>
    </citation>
    <scope>NUCLEOTIDE SEQUENCE</scope>
    <source>
        <strain evidence="1">F-30</strain>
    </source>
</reference>
<evidence type="ECO:0000313" key="1">
    <source>
        <dbReference type="EMBL" id="MCC9066336.1"/>
    </source>
</evidence>
<evidence type="ECO:0000313" key="2">
    <source>
        <dbReference type="Proteomes" id="UP001430679"/>
    </source>
</evidence>
<name>A0ABS8MLG6_9FLAO</name>
<organism evidence="1 2">
    <name type="scientific">Flavobacterium piscisymbiosum</name>
    <dbReference type="NCBI Taxonomy" id="2893753"/>
    <lineage>
        <taxon>Bacteria</taxon>
        <taxon>Pseudomonadati</taxon>
        <taxon>Bacteroidota</taxon>
        <taxon>Flavobacteriia</taxon>
        <taxon>Flavobacteriales</taxon>
        <taxon>Flavobacteriaceae</taxon>
        <taxon>Flavobacterium</taxon>
    </lineage>
</organism>